<dbReference type="InterPro" id="IPR006845">
    <property type="entry name" value="Pex_N"/>
</dbReference>
<gene>
    <name evidence="22" type="primary">PEX10</name>
    <name evidence="22" type="synonym">pex10</name>
</gene>
<comment type="function">
    <text evidence="18">E3 ubiquitin-protein ligase component of a retrotranslocation channel required for peroxisome organization by mediating export of the PEX5 receptor from peroxisomes to the cytosol, thereby promoting PEX5 recycling. The retrotranslocation channel is composed of PEX2, PEX10 and PEX12; each subunit contributing transmembrane segments that coassemble into an open channel that specifically allows the passage of PEX5 through the peroxisomal membrane. PEX10 also regulates PEX5 recycling by acting as a E3 ubiquitin-protein ligase. When PEX5 recycling is compromised, PEX10 catalyzes polyubiquitination of PEX5 during its passage through the retrotranslocation channel, leading to its degradation.</text>
</comment>
<keyword evidence="6" id="KW-0813">Transport</keyword>
<dbReference type="GO" id="GO:0016558">
    <property type="term" value="P:protein import into peroxisome matrix"/>
    <property type="evidence" value="ECO:0007669"/>
    <property type="project" value="InterPro"/>
</dbReference>
<dbReference type="AlphaFoldDB" id="A0A673Z208"/>
<dbReference type="SMART" id="SM00184">
    <property type="entry name" value="RING"/>
    <property type="match status" value="1"/>
</dbReference>
<comment type="catalytic activity">
    <reaction evidence="1">
        <text>S-ubiquitinyl-[E2 ubiquitin-conjugating enzyme]-L-cysteine + [acceptor protein]-L-lysine = [E2 ubiquitin-conjugating enzyme]-L-cysteine + N(6)-ubiquitinyl-[acceptor protein]-L-lysine.</text>
        <dbReference type="EC" id="2.3.2.27"/>
    </reaction>
</comment>
<keyword evidence="16" id="KW-0472">Membrane</keyword>
<dbReference type="PROSITE" id="PS50089">
    <property type="entry name" value="ZF_RING_2"/>
    <property type="match status" value="1"/>
</dbReference>
<evidence type="ECO:0000256" key="5">
    <source>
        <dbReference type="ARBA" id="ARBA00012483"/>
    </source>
</evidence>
<accession>A0A673Z208</accession>
<feature type="region of interest" description="Disordered" evidence="20">
    <location>
        <begin position="321"/>
        <end position="345"/>
    </location>
</feature>
<evidence type="ECO:0000256" key="4">
    <source>
        <dbReference type="ARBA" id="ARBA00008704"/>
    </source>
</evidence>
<keyword evidence="12" id="KW-0833">Ubl conjugation pathway</keyword>
<evidence type="ECO:0000256" key="2">
    <source>
        <dbReference type="ARBA" id="ARBA00004585"/>
    </source>
</evidence>
<name>A0A673Z208_SALTR</name>
<comment type="pathway">
    <text evidence="3">Protein modification; protein ubiquitination.</text>
</comment>
<keyword evidence="11 19" id="KW-0863">Zinc-finger</keyword>
<keyword evidence="8" id="KW-0808">Transferase</keyword>
<dbReference type="SUPFAM" id="SSF57850">
    <property type="entry name" value="RING/U-box"/>
    <property type="match status" value="1"/>
</dbReference>
<evidence type="ECO:0000256" key="9">
    <source>
        <dbReference type="ARBA" id="ARBA00022692"/>
    </source>
</evidence>
<evidence type="ECO:0000259" key="21">
    <source>
        <dbReference type="PROSITE" id="PS50089"/>
    </source>
</evidence>
<evidence type="ECO:0000313" key="23">
    <source>
        <dbReference type="Proteomes" id="UP000472277"/>
    </source>
</evidence>
<keyword evidence="10" id="KW-0479">Metal-binding</keyword>
<sequence length="382" mass="42876">MPLVGANQPQVIRSSQKDEYYQQCLRNNANEAFQTLAGSKRWLHWRKEIQLLSDLAYYGLTTFSGYQTLGEEYVSIIQVDPTLRRVPSRIRRGALVLLHSLFPYLLDKLLVCLENELEAGEESQGGGIQRATVASPWSPGAWMRGWVRRALGLLTEPQRRACVPAVLALQQGLSILHRVHVALFYISGAFYHLGKRTAGVSYLRVRGVTGDEGDIQSSYRLLGVISLMQLALTLALQLNNLRQRQRARQEWRQHRNLPSRSQSVDETDSPRASRCILCLEERRHSTSTPCGHLFCWECITEWCNTKDVYGVGAMCPLSDGDGSSNPGPPPPEVWPSGGGSAAAWRSAEEVRESMQCWREHTNSGPDLINHRPVQGFNVTEHS</sequence>
<reference evidence="22" key="2">
    <citation type="submission" date="2025-09" db="UniProtKB">
        <authorList>
            <consortium name="Ensembl"/>
        </authorList>
    </citation>
    <scope>IDENTIFICATION</scope>
</reference>
<evidence type="ECO:0000256" key="13">
    <source>
        <dbReference type="ARBA" id="ARBA00022833"/>
    </source>
</evidence>
<evidence type="ECO:0000256" key="16">
    <source>
        <dbReference type="ARBA" id="ARBA00023136"/>
    </source>
</evidence>
<dbReference type="PANTHER" id="PTHR23350:SF0">
    <property type="entry name" value="PEROXISOME BIOGENESIS FACTOR 10"/>
    <property type="match status" value="1"/>
</dbReference>
<evidence type="ECO:0000256" key="10">
    <source>
        <dbReference type="ARBA" id="ARBA00022723"/>
    </source>
</evidence>
<proteinExistence type="inferred from homology"/>
<dbReference type="InterPro" id="IPR001841">
    <property type="entry name" value="Znf_RING"/>
</dbReference>
<evidence type="ECO:0000256" key="3">
    <source>
        <dbReference type="ARBA" id="ARBA00004906"/>
    </source>
</evidence>
<dbReference type="PROSITE" id="PS00518">
    <property type="entry name" value="ZF_RING_1"/>
    <property type="match status" value="1"/>
</dbReference>
<keyword evidence="7" id="KW-0962">Peroxisome biogenesis</keyword>
<evidence type="ECO:0000256" key="6">
    <source>
        <dbReference type="ARBA" id="ARBA00022448"/>
    </source>
</evidence>
<dbReference type="InterPro" id="IPR025654">
    <property type="entry name" value="PEX2/10"/>
</dbReference>
<dbReference type="PANTHER" id="PTHR23350">
    <property type="entry name" value="PEROXISOME ASSEMBLY PROTEIN 10"/>
    <property type="match status" value="1"/>
</dbReference>
<keyword evidence="15" id="KW-1133">Transmembrane helix</keyword>
<dbReference type="InterPro" id="IPR013083">
    <property type="entry name" value="Znf_RING/FYVE/PHD"/>
</dbReference>
<dbReference type="GeneTree" id="ENSGT00510000048446"/>
<dbReference type="GO" id="GO:0008270">
    <property type="term" value="F:zinc ion binding"/>
    <property type="evidence" value="ECO:0007669"/>
    <property type="project" value="UniProtKB-KW"/>
</dbReference>
<evidence type="ECO:0000256" key="18">
    <source>
        <dbReference type="ARBA" id="ARBA00045271"/>
    </source>
</evidence>
<dbReference type="EC" id="2.3.2.27" evidence="5"/>
<dbReference type="FunCoup" id="A0A673Z208">
    <property type="interactions" value="1910"/>
</dbReference>
<dbReference type="InterPro" id="IPR017907">
    <property type="entry name" value="Znf_RING_CS"/>
</dbReference>
<evidence type="ECO:0000256" key="8">
    <source>
        <dbReference type="ARBA" id="ARBA00022679"/>
    </source>
</evidence>
<organism evidence="22 23">
    <name type="scientific">Salmo trutta</name>
    <name type="common">Brown trout</name>
    <dbReference type="NCBI Taxonomy" id="8032"/>
    <lineage>
        <taxon>Eukaryota</taxon>
        <taxon>Metazoa</taxon>
        <taxon>Chordata</taxon>
        <taxon>Craniata</taxon>
        <taxon>Vertebrata</taxon>
        <taxon>Euteleostomi</taxon>
        <taxon>Actinopterygii</taxon>
        <taxon>Neopterygii</taxon>
        <taxon>Teleostei</taxon>
        <taxon>Protacanthopterygii</taxon>
        <taxon>Salmoniformes</taxon>
        <taxon>Salmonidae</taxon>
        <taxon>Salmoninae</taxon>
        <taxon>Salmo</taxon>
    </lineage>
</organism>
<dbReference type="Pfam" id="PF13639">
    <property type="entry name" value="zf-RING_2"/>
    <property type="match status" value="1"/>
</dbReference>
<keyword evidence="13" id="KW-0862">Zinc</keyword>
<evidence type="ECO:0000256" key="20">
    <source>
        <dbReference type="SAM" id="MobiDB-lite"/>
    </source>
</evidence>
<comment type="subcellular location">
    <subcellularLocation>
        <location evidence="2">Peroxisome membrane</location>
        <topology evidence="2">Multi-pass membrane protein</topology>
    </subcellularLocation>
</comment>
<dbReference type="Pfam" id="PF04757">
    <property type="entry name" value="Pex2_Pex12"/>
    <property type="match status" value="1"/>
</dbReference>
<evidence type="ECO:0000256" key="7">
    <source>
        <dbReference type="ARBA" id="ARBA00022593"/>
    </source>
</evidence>
<dbReference type="OMA" id="YCDVVQL"/>
<evidence type="ECO:0000313" key="22">
    <source>
        <dbReference type="Ensembl" id="ENSSTUP00000040992.1"/>
    </source>
</evidence>
<keyword evidence="9" id="KW-0812">Transmembrane</keyword>
<dbReference type="Gene3D" id="3.30.40.10">
    <property type="entry name" value="Zinc/RING finger domain, C3HC4 (zinc finger)"/>
    <property type="match status" value="1"/>
</dbReference>
<evidence type="ECO:0000256" key="19">
    <source>
        <dbReference type="PROSITE-ProRule" id="PRU00175"/>
    </source>
</evidence>
<feature type="domain" description="RING-type" evidence="21">
    <location>
        <begin position="275"/>
        <end position="317"/>
    </location>
</feature>
<keyword evidence="23" id="KW-1185">Reference proteome</keyword>
<dbReference type="CDD" id="cd16527">
    <property type="entry name" value="RING-HC_PEX10"/>
    <property type="match status" value="1"/>
</dbReference>
<keyword evidence="14" id="KW-0653">Protein transport</keyword>
<feature type="region of interest" description="Disordered" evidence="20">
    <location>
        <begin position="358"/>
        <end position="382"/>
    </location>
</feature>
<evidence type="ECO:0000256" key="11">
    <source>
        <dbReference type="ARBA" id="ARBA00022771"/>
    </source>
</evidence>
<reference evidence="22" key="1">
    <citation type="submission" date="2025-08" db="UniProtKB">
        <authorList>
            <consortium name="Ensembl"/>
        </authorList>
    </citation>
    <scope>IDENTIFICATION</scope>
</reference>
<evidence type="ECO:0000256" key="12">
    <source>
        <dbReference type="ARBA" id="ARBA00022786"/>
    </source>
</evidence>
<dbReference type="GO" id="GO:0061630">
    <property type="term" value="F:ubiquitin protein ligase activity"/>
    <property type="evidence" value="ECO:0007669"/>
    <property type="project" value="UniProtKB-EC"/>
</dbReference>
<keyword evidence="17" id="KW-0576">Peroxisome</keyword>
<evidence type="ECO:0000256" key="15">
    <source>
        <dbReference type="ARBA" id="ARBA00022989"/>
    </source>
</evidence>
<dbReference type="InParanoid" id="A0A673Z208"/>
<dbReference type="GO" id="GO:0005778">
    <property type="term" value="C:peroxisomal membrane"/>
    <property type="evidence" value="ECO:0007669"/>
    <property type="project" value="UniProtKB-SubCell"/>
</dbReference>
<evidence type="ECO:0000256" key="17">
    <source>
        <dbReference type="ARBA" id="ARBA00023140"/>
    </source>
</evidence>
<dbReference type="Ensembl" id="ENSSTUT00000042831.1">
    <property type="protein sequence ID" value="ENSSTUP00000040992.1"/>
    <property type="gene ID" value="ENSSTUG00000017395.1"/>
</dbReference>
<comment type="similarity">
    <text evidence="4">Belongs to the pex2/pex10/pex12 family.</text>
</comment>
<protein>
    <recommendedName>
        <fullName evidence="5">RING-type E3 ubiquitin transferase</fullName>
        <ecNumber evidence="5">2.3.2.27</ecNumber>
    </recommendedName>
</protein>
<evidence type="ECO:0000256" key="1">
    <source>
        <dbReference type="ARBA" id="ARBA00000900"/>
    </source>
</evidence>
<dbReference type="Proteomes" id="UP000472277">
    <property type="component" value="Chromosome 28"/>
</dbReference>
<evidence type="ECO:0000256" key="14">
    <source>
        <dbReference type="ARBA" id="ARBA00022927"/>
    </source>
</evidence>